<evidence type="ECO:0000256" key="9">
    <source>
        <dbReference type="ARBA" id="ARBA00023180"/>
    </source>
</evidence>
<accession>A0ABM3ZMS1</accession>
<dbReference type="Pfam" id="PF00003">
    <property type="entry name" value="7tm_3"/>
    <property type="match status" value="1"/>
</dbReference>
<feature type="transmembrane region" description="Helical" evidence="11">
    <location>
        <begin position="581"/>
        <end position="606"/>
    </location>
</feature>
<keyword evidence="6" id="KW-0297">G-protein coupled receptor</keyword>
<name>A0ABM3ZMS1_PANGU</name>
<evidence type="ECO:0000256" key="4">
    <source>
        <dbReference type="ARBA" id="ARBA00022729"/>
    </source>
</evidence>
<evidence type="ECO:0000259" key="12">
    <source>
        <dbReference type="PROSITE" id="PS50259"/>
    </source>
</evidence>
<dbReference type="GeneID" id="117668672"/>
<dbReference type="InterPro" id="IPR011500">
    <property type="entry name" value="GPCR_3_9-Cys_dom"/>
</dbReference>
<protein>
    <submittedName>
        <fullName evidence="14">Vomeronasal type-2 receptor 26-like</fullName>
    </submittedName>
</protein>
<dbReference type="InterPro" id="IPR017979">
    <property type="entry name" value="GPCR_3_CS"/>
</dbReference>
<feature type="domain" description="G-protein coupled receptors family 3 profile" evidence="12">
    <location>
        <begin position="511"/>
        <end position="775"/>
    </location>
</feature>
<evidence type="ECO:0000256" key="10">
    <source>
        <dbReference type="ARBA" id="ARBA00023224"/>
    </source>
</evidence>
<evidence type="ECO:0000256" key="7">
    <source>
        <dbReference type="ARBA" id="ARBA00023136"/>
    </source>
</evidence>
<keyword evidence="9" id="KW-0325">Glycoprotein</keyword>
<dbReference type="InterPro" id="IPR004073">
    <property type="entry name" value="GPCR_3_vmron_rcpt_2"/>
</dbReference>
<feature type="transmembrane region" description="Helical" evidence="11">
    <location>
        <begin position="705"/>
        <end position="725"/>
    </location>
</feature>
<dbReference type="InterPro" id="IPR028082">
    <property type="entry name" value="Peripla_BP_I"/>
</dbReference>
<keyword evidence="13" id="KW-1185">Reference proteome</keyword>
<dbReference type="PROSITE" id="PS00981">
    <property type="entry name" value="G_PROTEIN_RECEP_F3_3"/>
    <property type="match status" value="1"/>
</dbReference>
<dbReference type="InterPro" id="IPR000068">
    <property type="entry name" value="GPCR_3_Ca_sens_rcpt-rel"/>
</dbReference>
<dbReference type="InterPro" id="IPR000337">
    <property type="entry name" value="GPCR_3"/>
</dbReference>
<keyword evidence="3 11" id="KW-0812">Transmembrane</keyword>
<proteinExistence type="predicted"/>
<keyword evidence="10" id="KW-0807">Transducer</keyword>
<dbReference type="PANTHER" id="PTHR24061">
    <property type="entry name" value="CALCIUM-SENSING RECEPTOR-RELATED"/>
    <property type="match status" value="1"/>
</dbReference>
<keyword evidence="5 11" id="KW-1133">Transmembrane helix</keyword>
<dbReference type="Pfam" id="PF07562">
    <property type="entry name" value="NCD3G"/>
    <property type="match status" value="1"/>
</dbReference>
<dbReference type="RefSeq" id="XP_060549668.1">
    <property type="nucleotide sequence ID" value="XM_060693685.1"/>
</dbReference>
<reference evidence="14" key="1">
    <citation type="submission" date="2025-08" db="UniProtKB">
        <authorList>
            <consortium name="RefSeq"/>
        </authorList>
    </citation>
    <scope>IDENTIFICATION</scope>
    <source>
        <tissue evidence="14">Blood</tissue>
    </source>
</reference>
<sequence>MTEITKCTSNEPLAIVHEYFQASDFIIGGITSLITIPTVPPTFGENPHYSFNDDFLILTKYYQHILALIFAVKEINETPHILPNITLGFRIYDNYAGTYTSYATMKLFSRQKKFIPNFNCEIQNKLISVIGALYSGISFKMAHILSIYKVPQVTYGSPLHKNDSSEAYSFYQMAPNEAHQYKAIVQLFLHFRWTWIGILFKEEDGERFVRTISSMFSPHRICVAFLKRLKPFYLGTILDDLDWLVEMYLFLMRSNANVVIIYERNMMILRMLLYLPQMELVPKEPKGKVWIMVAQSDLASYFYQRKWDIQVFYGALSFTVHSNEVPGFRQFLQTVNPLSRDDGFIKNVWAYAFDCMFPKLLPTEKTNDLCSGQEKLETLPGAFFETTMSSYSYGVYNAVYAVAHATHAMWSQHFRQRKIVNGEQTFLQDLQPWKTLPISSCTESCLPGYFKQKQEGKQFCCYDCFLCPEGRISSQHDTDVCSECPLDQYASKKRDSCIRKTTTFLSCDDPLGMSLAILAISFSLFTLLVLGTFVKHHNTPIVKANNRDLTYMLLVSLLFCFLCTFQFLIPPGNIICLFRQISFAIVFSMAVSCVLSKTIIVLLAFMATKPGSRVRKWVGRKLAISIVLSCSLIQAAICTIWLATFPPFPEMDLHSETTEVILQCNEGSVTMFYSVLGYMGFLATSSFTVAFLSRNLPSSFNEAKFITFSMLIFCSVWVSFVPSYLSTKGKYMVAVEIFSILTSSAALLGCIFFPKCFLIFLRPHLNVKEELIRKKL</sequence>
<evidence type="ECO:0000256" key="2">
    <source>
        <dbReference type="ARBA" id="ARBA00022475"/>
    </source>
</evidence>
<evidence type="ECO:0000256" key="11">
    <source>
        <dbReference type="SAM" id="Phobius"/>
    </source>
</evidence>
<keyword evidence="4" id="KW-0732">Signal</keyword>
<dbReference type="Pfam" id="PF01094">
    <property type="entry name" value="ANF_receptor"/>
    <property type="match status" value="1"/>
</dbReference>
<dbReference type="InterPro" id="IPR001828">
    <property type="entry name" value="ANF_lig-bd_rcpt"/>
</dbReference>
<keyword evidence="8" id="KW-0675">Receptor</keyword>
<dbReference type="PROSITE" id="PS50259">
    <property type="entry name" value="G_PROTEIN_RECEP_F3_4"/>
    <property type="match status" value="1"/>
</dbReference>
<evidence type="ECO:0000256" key="6">
    <source>
        <dbReference type="ARBA" id="ARBA00023040"/>
    </source>
</evidence>
<dbReference type="CDD" id="cd15283">
    <property type="entry name" value="7tmC_V2R_pheromone"/>
    <property type="match status" value="1"/>
</dbReference>
<feature type="transmembrane region" description="Helical" evidence="11">
    <location>
        <begin position="511"/>
        <end position="530"/>
    </location>
</feature>
<feature type="transmembrane region" description="Helical" evidence="11">
    <location>
        <begin position="671"/>
        <end position="693"/>
    </location>
</feature>
<feature type="transmembrane region" description="Helical" evidence="11">
    <location>
        <begin position="551"/>
        <end position="569"/>
    </location>
</feature>
<dbReference type="SUPFAM" id="SSF53822">
    <property type="entry name" value="Periplasmic binding protein-like I"/>
    <property type="match status" value="1"/>
</dbReference>
<evidence type="ECO:0000256" key="5">
    <source>
        <dbReference type="ARBA" id="ARBA00022989"/>
    </source>
</evidence>
<feature type="transmembrane region" description="Helical" evidence="11">
    <location>
        <begin position="622"/>
        <end position="643"/>
    </location>
</feature>
<feature type="transmembrane region" description="Helical" evidence="11">
    <location>
        <begin position="737"/>
        <end position="761"/>
    </location>
</feature>
<keyword evidence="2" id="KW-1003">Cell membrane</keyword>
<dbReference type="Proteomes" id="UP001652622">
    <property type="component" value="Unplaced"/>
</dbReference>
<evidence type="ECO:0000256" key="1">
    <source>
        <dbReference type="ARBA" id="ARBA00004651"/>
    </source>
</evidence>
<dbReference type="Gene3D" id="2.10.50.30">
    <property type="entry name" value="GPCR, family 3, nine cysteines domain"/>
    <property type="match status" value="1"/>
</dbReference>
<gene>
    <name evidence="14" type="primary">LOC117668672</name>
</gene>
<dbReference type="InterPro" id="IPR017978">
    <property type="entry name" value="GPCR_3_C"/>
</dbReference>
<organism evidence="13 14">
    <name type="scientific">Pantherophis guttatus</name>
    <name type="common">Corn snake</name>
    <name type="synonym">Elaphe guttata</name>
    <dbReference type="NCBI Taxonomy" id="94885"/>
    <lineage>
        <taxon>Eukaryota</taxon>
        <taxon>Metazoa</taxon>
        <taxon>Chordata</taxon>
        <taxon>Craniata</taxon>
        <taxon>Vertebrata</taxon>
        <taxon>Euteleostomi</taxon>
        <taxon>Lepidosauria</taxon>
        <taxon>Squamata</taxon>
        <taxon>Bifurcata</taxon>
        <taxon>Unidentata</taxon>
        <taxon>Episquamata</taxon>
        <taxon>Toxicofera</taxon>
        <taxon>Serpentes</taxon>
        <taxon>Colubroidea</taxon>
        <taxon>Colubridae</taxon>
        <taxon>Colubrinae</taxon>
        <taxon>Pantherophis</taxon>
    </lineage>
</organism>
<dbReference type="InterPro" id="IPR038550">
    <property type="entry name" value="GPCR_3_9-Cys_sf"/>
</dbReference>
<comment type="subcellular location">
    <subcellularLocation>
        <location evidence="1">Cell membrane</location>
        <topology evidence="1">Multi-pass membrane protein</topology>
    </subcellularLocation>
</comment>
<dbReference type="PRINTS" id="PR01535">
    <property type="entry name" value="VOMERONASL2R"/>
</dbReference>
<evidence type="ECO:0000256" key="3">
    <source>
        <dbReference type="ARBA" id="ARBA00022692"/>
    </source>
</evidence>
<evidence type="ECO:0000256" key="8">
    <source>
        <dbReference type="ARBA" id="ARBA00023170"/>
    </source>
</evidence>
<dbReference type="PRINTS" id="PR00248">
    <property type="entry name" value="GPCRMGR"/>
</dbReference>
<dbReference type="PANTHER" id="PTHR24061:SF599">
    <property type="entry name" value="G-PROTEIN COUPLED RECEPTORS FAMILY 3 PROFILE DOMAIN-CONTAINING PROTEIN"/>
    <property type="match status" value="1"/>
</dbReference>
<dbReference type="Gene3D" id="3.40.50.2300">
    <property type="match status" value="2"/>
</dbReference>
<evidence type="ECO:0000313" key="14">
    <source>
        <dbReference type="RefSeq" id="XP_060549668.1"/>
    </source>
</evidence>
<keyword evidence="7 11" id="KW-0472">Membrane</keyword>
<evidence type="ECO:0000313" key="13">
    <source>
        <dbReference type="Proteomes" id="UP001652622"/>
    </source>
</evidence>